<reference evidence="3" key="1">
    <citation type="submission" date="2020-03" db="EMBL/GenBank/DDBJ databases">
        <title>Whole-genome sequence of the purple nonsulfur bacterium Rhodocyclus tenuis DSM112.</title>
        <authorList>
            <person name="Kyndt J.A."/>
            <person name="Meyer T.E."/>
        </authorList>
    </citation>
    <scope>NUCLEOTIDE SEQUENCE [LARGE SCALE GENOMIC DNA]</scope>
    <source>
        <strain evidence="3">DSM 112</strain>
    </source>
</reference>
<keyword evidence="3" id="KW-1185">Reference proteome</keyword>
<feature type="transmembrane region" description="Helical" evidence="1">
    <location>
        <begin position="224"/>
        <end position="241"/>
    </location>
</feature>
<feature type="transmembrane region" description="Helical" evidence="1">
    <location>
        <begin position="19"/>
        <end position="36"/>
    </location>
</feature>
<feature type="transmembrane region" description="Helical" evidence="1">
    <location>
        <begin position="187"/>
        <end position="212"/>
    </location>
</feature>
<keyword evidence="1" id="KW-0812">Transmembrane</keyword>
<evidence type="ECO:0008006" key="4">
    <source>
        <dbReference type="Google" id="ProtNLM"/>
    </source>
</evidence>
<proteinExistence type="predicted"/>
<feature type="transmembrane region" description="Helical" evidence="1">
    <location>
        <begin position="247"/>
        <end position="268"/>
    </location>
</feature>
<name>A0ABX0WIH2_9RHOO</name>
<accession>A0ABX0WIH2</accession>
<keyword evidence="1" id="KW-0472">Membrane</keyword>
<comment type="caution">
    <text evidence="2">The sequence shown here is derived from an EMBL/GenBank/DDBJ whole genome shotgun (WGS) entry which is preliminary data.</text>
</comment>
<dbReference type="Proteomes" id="UP000720344">
    <property type="component" value="Unassembled WGS sequence"/>
</dbReference>
<protein>
    <recommendedName>
        <fullName evidence="4">Permease</fullName>
    </recommendedName>
</protein>
<feature type="transmembrane region" description="Helical" evidence="1">
    <location>
        <begin position="327"/>
        <end position="358"/>
    </location>
</feature>
<sequence>MATVLSLDQAPPLAAPMRFFLTAPIFAMAAGVLLVVHGSDVFASRWMPATLAVTHLLTLGFMLQVMLGALCQLLPVVAGAQMERPLSVAGWVHAAISAGTVLLVAAFWLSAPVAFGAAASLLSVGILGFVAAAVVALRDEGNASATVRDMRLALLGLTVTLIFGALLAAGLAGALSLPLPALADIHLSWGFVAWGGVLLAGVALVVVPMFQLTPSYPRWFERGFSRAAFAFVLAWTVFDLAGWRHAAAVFAVAAAVAGAVLAAVTLWVQSRSKRARFDATQQCWCVAMLCALLACALWLLRQALMWLPPLDVLKVPAADWLAGQGGAVLFGGLIIVGGFLSAMTGMLYKIVPFLVWLHARNAARRGPAPNMRQVLGEPAMLRQARCHFAACLLLVLASVWPEVFARICGAVFALAQGLLLANLLRAACVYRAYLRQEPLGPEPATPPVAGQSVAV</sequence>
<feature type="transmembrane region" description="Helical" evidence="1">
    <location>
        <begin position="152"/>
        <end position="175"/>
    </location>
</feature>
<dbReference type="RefSeq" id="WP_167681154.1">
    <property type="nucleotide sequence ID" value="NZ_JAATWB010000003.1"/>
</dbReference>
<feature type="transmembrane region" description="Helical" evidence="1">
    <location>
        <begin position="284"/>
        <end position="307"/>
    </location>
</feature>
<organism evidence="2 3">
    <name type="scientific">Rhodocyclus gracilis</name>
    <dbReference type="NCBI Taxonomy" id="2929842"/>
    <lineage>
        <taxon>Bacteria</taxon>
        <taxon>Pseudomonadati</taxon>
        <taxon>Pseudomonadota</taxon>
        <taxon>Betaproteobacteria</taxon>
        <taxon>Rhodocyclales</taxon>
        <taxon>Rhodocyclaceae</taxon>
        <taxon>Rhodocyclus</taxon>
    </lineage>
</organism>
<feature type="transmembrane region" description="Helical" evidence="1">
    <location>
        <begin position="88"/>
        <end position="109"/>
    </location>
</feature>
<evidence type="ECO:0000313" key="2">
    <source>
        <dbReference type="EMBL" id="NJA88673.1"/>
    </source>
</evidence>
<evidence type="ECO:0000313" key="3">
    <source>
        <dbReference type="Proteomes" id="UP000720344"/>
    </source>
</evidence>
<gene>
    <name evidence="2" type="ORF">HCX48_05470</name>
</gene>
<feature type="transmembrane region" description="Helical" evidence="1">
    <location>
        <begin position="115"/>
        <end position="137"/>
    </location>
</feature>
<evidence type="ECO:0000256" key="1">
    <source>
        <dbReference type="SAM" id="Phobius"/>
    </source>
</evidence>
<dbReference type="EMBL" id="JAATWB010000003">
    <property type="protein sequence ID" value="NJA88673.1"/>
    <property type="molecule type" value="Genomic_DNA"/>
</dbReference>
<feature type="transmembrane region" description="Helical" evidence="1">
    <location>
        <begin position="403"/>
        <end position="424"/>
    </location>
</feature>
<feature type="transmembrane region" description="Helical" evidence="1">
    <location>
        <begin position="56"/>
        <end position="76"/>
    </location>
</feature>
<keyword evidence="1" id="KW-1133">Transmembrane helix</keyword>